<proteinExistence type="predicted"/>
<dbReference type="InterPro" id="IPR029044">
    <property type="entry name" value="Nucleotide-diphossugar_trans"/>
</dbReference>
<dbReference type="EMBL" id="JAGIYY010000001">
    <property type="protein sequence ID" value="MBP0437498.1"/>
    <property type="molecule type" value="Genomic_DNA"/>
</dbReference>
<gene>
    <name evidence="4" type="ORF">J5Y06_02375</name>
</gene>
<evidence type="ECO:0000313" key="5">
    <source>
        <dbReference type="Proteomes" id="UP000666240"/>
    </source>
</evidence>
<dbReference type="PANTHER" id="PTHR48090">
    <property type="entry name" value="UNDECAPRENYL-PHOSPHATE 4-DEOXY-4-FORMAMIDO-L-ARABINOSE TRANSFERASE-RELATED"/>
    <property type="match status" value="1"/>
</dbReference>
<sequence length="407" mass="43693">MNAVTPAHHLDGKQIELTILMPCLNEAETLALCIRKAKAFLRASDVAGEVLIADNGSTDGSQEIAAAEGARVVPVAEKGYGAALIGGIGAAHGRFVIMGDADDSYDFSALDVFLQSLRAGNDLVMGNRFRGGIERGAMPFLHRYLGNPVLSLIGRMFFNVPTRDFHCGLRGFNTQAIRALDLRTTGMEFASEMVVRSALSGLRIAEVPTTLKPDGRSRPPHLKTWRDGWRHLKFLLMYNPRWLFIIPGLLACAIGLSLTAVLTSGPVSLTPSLSLDFNTFTAACFLIVTGVQLVSFGMLSRLYAEMTGVLPRTAGSSWLKTHVSTDRLALVALACFLLGAILFGSAAASWAALGFGALHDPSIPRVVLLGLTLIVIAVQVFFSAFLLGVLEIPVTRRRRAESDLGNA</sequence>
<comment type="caution">
    <text evidence="4">The sequence shown here is derived from an EMBL/GenBank/DDBJ whole genome shotgun (WGS) entry which is preliminary data.</text>
</comment>
<dbReference type="RefSeq" id="WP_209333500.1">
    <property type="nucleotide sequence ID" value="NZ_JAGIYY010000001.1"/>
</dbReference>
<organism evidence="4 5">
    <name type="scientific">Tianweitania sediminis</name>
    <dbReference type="NCBI Taxonomy" id="1502156"/>
    <lineage>
        <taxon>Bacteria</taxon>
        <taxon>Pseudomonadati</taxon>
        <taxon>Pseudomonadota</taxon>
        <taxon>Alphaproteobacteria</taxon>
        <taxon>Hyphomicrobiales</taxon>
        <taxon>Phyllobacteriaceae</taxon>
        <taxon>Tianweitania</taxon>
    </lineage>
</organism>
<keyword evidence="5" id="KW-1185">Reference proteome</keyword>
<dbReference type="Gene3D" id="3.90.550.10">
    <property type="entry name" value="Spore Coat Polysaccharide Biosynthesis Protein SpsA, Chain A"/>
    <property type="match status" value="1"/>
</dbReference>
<keyword evidence="1" id="KW-1133">Transmembrane helix</keyword>
<dbReference type="AlphaFoldDB" id="A0A8J7QVZ7"/>
<dbReference type="Proteomes" id="UP000666240">
    <property type="component" value="Unassembled WGS sequence"/>
</dbReference>
<reference evidence="4" key="1">
    <citation type="submission" date="2021-03" db="EMBL/GenBank/DDBJ databases">
        <title>Genome sequencing and assembly of Tianweitania sediminis.</title>
        <authorList>
            <person name="Chhetri G."/>
        </authorList>
    </citation>
    <scope>NUCLEOTIDE SEQUENCE</scope>
    <source>
        <strain evidence="4">Z8</strain>
    </source>
</reference>
<evidence type="ECO:0000259" key="2">
    <source>
        <dbReference type="Pfam" id="PF00535"/>
    </source>
</evidence>
<feature type="transmembrane region" description="Helical" evidence="1">
    <location>
        <begin position="365"/>
        <end position="390"/>
    </location>
</feature>
<feature type="domain" description="Glycosyltransferase 2-like" evidence="2">
    <location>
        <begin position="18"/>
        <end position="178"/>
    </location>
</feature>
<dbReference type="PANTHER" id="PTHR48090:SF7">
    <property type="entry name" value="RFBJ PROTEIN"/>
    <property type="match status" value="1"/>
</dbReference>
<dbReference type="Pfam" id="PF26629">
    <property type="entry name" value="GT2_TM_C"/>
    <property type="match status" value="1"/>
</dbReference>
<feature type="transmembrane region" description="Helical" evidence="1">
    <location>
        <begin position="242"/>
        <end position="265"/>
    </location>
</feature>
<dbReference type="CDD" id="cd04179">
    <property type="entry name" value="DPM_DPG-synthase_like"/>
    <property type="match status" value="1"/>
</dbReference>
<dbReference type="InterPro" id="IPR050256">
    <property type="entry name" value="Glycosyltransferase_2"/>
</dbReference>
<dbReference type="InterPro" id="IPR001173">
    <property type="entry name" value="Glyco_trans_2-like"/>
</dbReference>
<accession>A0A8J7QVZ7</accession>
<feature type="transmembrane region" description="Helical" evidence="1">
    <location>
        <begin position="328"/>
        <end position="353"/>
    </location>
</feature>
<keyword evidence="1" id="KW-0472">Membrane</keyword>
<evidence type="ECO:0000313" key="4">
    <source>
        <dbReference type="EMBL" id="MBP0437498.1"/>
    </source>
</evidence>
<feature type="transmembrane region" description="Helical" evidence="1">
    <location>
        <begin position="277"/>
        <end position="299"/>
    </location>
</feature>
<evidence type="ECO:0000259" key="3">
    <source>
        <dbReference type="Pfam" id="PF26629"/>
    </source>
</evidence>
<dbReference type="SUPFAM" id="SSF53448">
    <property type="entry name" value="Nucleotide-diphospho-sugar transferases"/>
    <property type="match status" value="1"/>
</dbReference>
<name>A0A8J7QVZ7_9HYPH</name>
<dbReference type="Pfam" id="PF00535">
    <property type="entry name" value="Glycos_transf_2"/>
    <property type="match status" value="1"/>
</dbReference>
<feature type="domain" description="Low-salt glycan biosynthesis hexosyltransferase Agl6 C-terminal transmembrane region" evidence="3">
    <location>
        <begin position="298"/>
        <end position="390"/>
    </location>
</feature>
<protein>
    <submittedName>
        <fullName evidence="4">Glycosyltransferase family 2 protein</fullName>
    </submittedName>
</protein>
<evidence type="ECO:0000256" key="1">
    <source>
        <dbReference type="SAM" id="Phobius"/>
    </source>
</evidence>
<keyword evidence="1" id="KW-0812">Transmembrane</keyword>
<dbReference type="InterPro" id="IPR058718">
    <property type="entry name" value="Agl6_TM_C"/>
</dbReference>